<evidence type="ECO:0000313" key="7">
    <source>
        <dbReference type="Proteomes" id="UP001159364"/>
    </source>
</evidence>
<comment type="subcellular location">
    <subcellularLocation>
        <location evidence="1 2 3">Nucleus</location>
    </subcellularLocation>
</comment>
<keyword evidence="7" id="KW-1185">Reference proteome</keyword>
<evidence type="ECO:0000256" key="3">
    <source>
        <dbReference type="RuleBase" id="RU000682"/>
    </source>
</evidence>
<dbReference type="Proteomes" id="UP001159364">
    <property type="component" value="Linkage Group LG02"/>
</dbReference>
<accession>A0AAV8U084</accession>
<feature type="DNA-binding region" description="Homeobox" evidence="2">
    <location>
        <begin position="107"/>
        <end position="171"/>
    </location>
</feature>
<gene>
    <name evidence="6" type="ORF">K2173_027807</name>
</gene>
<dbReference type="InterPro" id="IPR009057">
    <property type="entry name" value="Homeodomain-like_sf"/>
</dbReference>
<protein>
    <recommendedName>
        <fullName evidence="5">Homeobox domain-containing protein</fullName>
    </recommendedName>
</protein>
<evidence type="ECO:0000256" key="4">
    <source>
        <dbReference type="SAM" id="MobiDB-lite"/>
    </source>
</evidence>
<organism evidence="6 7">
    <name type="scientific">Erythroxylum novogranatense</name>
    <dbReference type="NCBI Taxonomy" id="1862640"/>
    <lineage>
        <taxon>Eukaryota</taxon>
        <taxon>Viridiplantae</taxon>
        <taxon>Streptophyta</taxon>
        <taxon>Embryophyta</taxon>
        <taxon>Tracheophyta</taxon>
        <taxon>Spermatophyta</taxon>
        <taxon>Magnoliopsida</taxon>
        <taxon>eudicotyledons</taxon>
        <taxon>Gunneridae</taxon>
        <taxon>Pentapetalae</taxon>
        <taxon>rosids</taxon>
        <taxon>fabids</taxon>
        <taxon>Malpighiales</taxon>
        <taxon>Erythroxylaceae</taxon>
        <taxon>Erythroxylum</taxon>
    </lineage>
</organism>
<dbReference type="Gene3D" id="1.10.10.60">
    <property type="entry name" value="Homeodomain-like"/>
    <property type="match status" value="1"/>
</dbReference>
<dbReference type="Pfam" id="PF00046">
    <property type="entry name" value="Homeodomain"/>
    <property type="match status" value="1"/>
</dbReference>
<dbReference type="GO" id="GO:0003677">
    <property type="term" value="F:DNA binding"/>
    <property type="evidence" value="ECO:0007669"/>
    <property type="project" value="UniProtKB-UniRule"/>
</dbReference>
<proteinExistence type="predicted"/>
<evidence type="ECO:0000313" key="6">
    <source>
        <dbReference type="EMBL" id="KAJ8772630.1"/>
    </source>
</evidence>
<evidence type="ECO:0000259" key="5">
    <source>
        <dbReference type="PROSITE" id="PS50071"/>
    </source>
</evidence>
<feature type="region of interest" description="Disordered" evidence="4">
    <location>
        <begin position="165"/>
        <end position="212"/>
    </location>
</feature>
<dbReference type="SUPFAM" id="SSF46689">
    <property type="entry name" value="Homeodomain-like"/>
    <property type="match status" value="1"/>
</dbReference>
<feature type="domain" description="Homeobox" evidence="5">
    <location>
        <begin position="105"/>
        <end position="170"/>
    </location>
</feature>
<dbReference type="GO" id="GO:0005634">
    <property type="term" value="C:nucleus"/>
    <property type="evidence" value="ECO:0007669"/>
    <property type="project" value="UniProtKB-SubCell"/>
</dbReference>
<comment type="caution">
    <text evidence="6">The sequence shown here is derived from an EMBL/GenBank/DDBJ whole genome shotgun (WGS) entry which is preliminary data.</text>
</comment>
<dbReference type="AlphaFoldDB" id="A0AAV8U084"/>
<feature type="compositionally biased region" description="Polar residues" evidence="4">
    <location>
        <begin position="172"/>
        <end position="181"/>
    </location>
</feature>
<dbReference type="PANTHER" id="PTHR46777">
    <property type="entry name" value="WUSCHEL-RELATED HOMEOBOX 13"/>
    <property type="match status" value="1"/>
</dbReference>
<dbReference type="InterPro" id="IPR001356">
    <property type="entry name" value="HD"/>
</dbReference>
<reference evidence="6 7" key="1">
    <citation type="submission" date="2021-09" db="EMBL/GenBank/DDBJ databases">
        <title>Genomic insights and catalytic innovation underlie evolution of tropane alkaloids biosynthesis.</title>
        <authorList>
            <person name="Wang Y.-J."/>
            <person name="Tian T."/>
            <person name="Huang J.-P."/>
            <person name="Huang S.-X."/>
        </authorList>
    </citation>
    <scope>NUCLEOTIDE SEQUENCE [LARGE SCALE GENOMIC DNA]</scope>
    <source>
        <strain evidence="6">KIB-2018</strain>
        <tissue evidence="6">Leaf</tissue>
    </source>
</reference>
<dbReference type="EMBL" id="JAIWQS010000002">
    <property type="protein sequence ID" value="KAJ8772630.1"/>
    <property type="molecule type" value="Genomic_DNA"/>
</dbReference>
<dbReference type="PROSITE" id="PS50071">
    <property type="entry name" value="HOMEOBOX_2"/>
    <property type="match status" value="1"/>
</dbReference>
<evidence type="ECO:0000256" key="2">
    <source>
        <dbReference type="PROSITE-ProRule" id="PRU00108"/>
    </source>
</evidence>
<evidence type="ECO:0000256" key="1">
    <source>
        <dbReference type="ARBA" id="ARBA00004123"/>
    </source>
</evidence>
<dbReference type="SMART" id="SM00389">
    <property type="entry name" value="HOX"/>
    <property type="match status" value="1"/>
</dbReference>
<feature type="compositionally biased region" description="Basic and acidic residues" evidence="4">
    <location>
        <begin position="191"/>
        <end position="207"/>
    </location>
</feature>
<dbReference type="CDD" id="cd00086">
    <property type="entry name" value="homeodomain"/>
    <property type="match status" value="1"/>
</dbReference>
<dbReference type="InterPro" id="IPR044559">
    <property type="entry name" value="WOX13-like"/>
</dbReference>
<dbReference type="GO" id="GO:0003700">
    <property type="term" value="F:DNA-binding transcription factor activity"/>
    <property type="evidence" value="ECO:0007669"/>
    <property type="project" value="InterPro"/>
</dbReference>
<dbReference type="PANTHER" id="PTHR46777:SF13">
    <property type="entry name" value="HOMEOBOX DOMAIN-CONTAINING PROTEIN"/>
    <property type="match status" value="1"/>
</dbReference>
<keyword evidence="2 3" id="KW-0539">Nucleus</keyword>
<name>A0AAV8U084_9ROSI</name>
<keyword evidence="2 3" id="KW-0238">DNA-binding</keyword>
<keyword evidence="2 3" id="KW-0371">Homeobox</keyword>
<sequence length="250" mass="28857">MEEEKEFPWETLMNFDGGEHNQTQQVVINDGNDVRNNDWFGRKFVMTDDQVEMLRKQIAAYTAICDRLVDMHKSLSSQHLFSGFSSGMRLGAPDYGLLTMSGANRFPPRQRWNPRPEQLRILEKIFEEFPGTPSREKIKDITAELGKHGRVSENNVYNWFQNKRARSKRKQSSAQNNTSSEAVLEEPEADESAKDKKKKLEDIHQFPDENSELMMAKNMFSSVPEMGIDQLLTKTEAPRSCSPYWQVDGM</sequence>